<gene>
    <name evidence="1" type="ORF">BpHYR1_019290</name>
</gene>
<proteinExistence type="predicted"/>
<dbReference type="EMBL" id="REGN01003386">
    <property type="protein sequence ID" value="RNA22876.1"/>
    <property type="molecule type" value="Genomic_DNA"/>
</dbReference>
<evidence type="ECO:0000313" key="1">
    <source>
        <dbReference type="EMBL" id="RNA22876.1"/>
    </source>
</evidence>
<reference evidence="1 2" key="1">
    <citation type="journal article" date="2018" name="Sci. Rep.">
        <title>Genomic signatures of local adaptation to the degree of environmental predictability in rotifers.</title>
        <authorList>
            <person name="Franch-Gras L."/>
            <person name="Hahn C."/>
            <person name="Garcia-Roger E.M."/>
            <person name="Carmona M.J."/>
            <person name="Serra M."/>
            <person name="Gomez A."/>
        </authorList>
    </citation>
    <scope>NUCLEOTIDE SEQUENCE [LARGE SCALE GENOMIC DNA]</scope>
    <source>
        <strain evidence="1">HYR1</strain>
    </source>
</reference>
<accession>A0A3M7RH21</accession>
<protein>
    <submittedName>
        <fullName evidence="1">Uncharacterized protein</fullName>
    </submittedName>
</protein>
<name>A0A3M7RH21_BRAPC</name>
<dbReference type="Proteomes" id="UP000276133">
    <property type="component" value="Unassembled WGS sequence"/>
</dbReference>
<organism evidence="1 2">
    <name type="scientific">Brachionus plicatilis</name>
    <name type="common">Marine rotifer</name>
    <name type="synonym">Brachionus muelleri</name>
    <dbReference type="NCBI Taxonomy" id="10195"/>
    <lineage>
        <taxon>Eukaryota</taxon>
        <taxon>Metazoa</taxon>
        <taxon>Spiralia</taxon>
        <taxon>Gnathifera</taxon>
        <taxon>Rotifera</taxon>
        <taxon>Eurotatoria</taxon>
        <taxon>Monogononta</taxon>
        <taxon>Pseudotrocha</taxon>
        <taxon>Ploima</taxon>
        <taxon>Brachionidae</taxon>
        <taxon>Brachionus</taxon>
    </lineage>
</organism>
<dbReference type="AlphaFoldDB" id="A0A3M7RH21"/>
<comment type="caution">
    <text evidence="1">The sequence shown here is derived from an EMBL/GenBank/DDBJ whole genome shotgun (WGS) entry which is preliminary data.</text>
</comment>
<evidence type="ECO:0000313" key="2">
    <source>
        <dbReference type="Proteomes" id="UP000276133"/>
    </source>
</evidence>
<keyword evidence="2" id="KW-1185">Reference proteome</keyword>
<sequence>MVAERFRLHEATFYIGIEPNGHGHYGAVSQRAEKQHAEMSAIERNVVVVVRWHQMMRLQRRLVVVVQKIHEENEILNKYLRNGLNYVAINIFLGLDRQVGQKSGRRFHASLGRDRGSEIALSAELVSEQVLDMALHAMVANFSILQKEDSAKVSMARPNSLNRSSRSIQTTMFGDLD</sequence>